<dbReference type="RefSeq" id="WP_184749869.1">
    <property type="nucleotide sequence ID" value="NZ_BAAAJR010000003.1"/>
</dbReference>
<dbReference type="SUPFAM" id="SSF51621">
    <property type="entry name" value="Phosphoenolpyruvate/pyruvate domain"/>
    <property type="match status" value="1"/>
</dbReference>
<comment type="caution">
    <text evidence="2">The sequence shown here is derived from an EMBL/GenBank/DDBJ whole genome shotgun (WGS) entry which is preliminary data.</text>
</comment>
<dbReference type="InterPro" id="IPR013785">
    <property type="entry name" value="Aldolase_TIM"/>
</dbReference>
<dbReference type="GO" id="GO:0003824">
    <property type="term" value="F:catalytic activity"/>
    <property type="evidence" value="ECO:0007669"/>
    <property type="project" value="InterPro"/>
</dbReference>
<dbReference type="PIRSF" id="PIRSF034452">
    <property type="entry name" value="TIM-br_sig_trnsd"/>
    <property type="match status" value="1"/>
</dbReference>
<evidence type="ECO:0000313" key="2">
    <source>
        <dbReference type="EMBL" id="MBB6390644.1"/>
    </source>
</evidence>
<keyword evidence="3" id="KW-1185">Reference proteome</keyword>
<name>A0A7X0FNG0_9MICO</name>
<accession>A0A7X0FNG0</accession>
<evidence type="ECO:0000259" key="1">
    <source>
        <dbReference type="Pfam" id="PF09370"/>
    </source>
</evidence>
<evidence type="ECO:0000313" key="3">
    <source>
        <dbReference type="Proteomes" id="UP000537775"/>
    </source>
</evidence>
<dbReference type="InterPro" id="IPR009215">
    <property type="entry name" value="TIM-br_IGPS-like"/>
</dbReference>
<dbReference type="Gene3D" id="3.20.20.70">
    <property type="entry name" value="Aldolase class I"/>
    <property type="match status" value="1"/>
</dbReference>
<reference evidence="2 3" key="1">
    <citation type="submission" date="2020-08" db="EMBL/GenBank/DDBJ databases">
        <title>Sequencing the genomes of 1000 actinobacteria strains.</title>
        <authorList>
            <person name="Klenk H.-P."/>
        </authorList>
    </citation>
    <scope>NUCLEOTIDE SEQUENCE [LARGE SCALE GENOMIC DNA]</scope>
    <source>
        <strain evidence="2 3">DSM 12511</strain>
    </source>
</reference>
<dbReference type="PANTHER" id="PTHR31862">
    <property type="entry name" value="UPF0261 DOMAIN PROTEIN (AFU_ORTHOLOGUE AFUA_1G10120)"/>
    <property type="match status" value="1"/>
</dbReference>
<dbReference type="PANTHER" id="PTHR31862:SF1">
    <property type="entry name" value="UPF0261 DOMAIN PROTEIN (AFU_ORTHOLOGUE AFUA_1G10120)"/>
    <property type="match status" value="1"/>
</dbReference>
<dbReference type="Pfam" id="PF09370">
    <property type="entry name" value="PEP_hydrolase"/>
    <property type="match status" value="1"/>
</dbReference>
<protein>
    <submittedName>
        <fullName evidence="2">Putative TIM-barrel enzyme</fullName>
    </submittedName>
</protein>
<proteinExistence type="predicted"/>
<dbReference type="InterPro" id="IPR015813">
    <property type="entry name" value="Pyrv/PenolPyrv_kinase-like_dom"/>
</dbReference>
<dbReference type="Proteomes" id="UP000537775">
    <property type="component" value="Unassembled WGS sequence"/>
</dbReference>
<dbReference type="AlphaFoldDB" id="A0A7X0FNG0"/>
<sequence>MTTASVPERTFTRSEILARLSATLGERKPIVATSAGVGIIAKCAEVAGVDLVMIHANSRSRNLGVPTSIYIGNPIDMTLDMYPEIDNVVDRTPVIAGIDATDGQRRRLARVVDDYVARGINGITNFPTALAYTGNWGRARNDVGMGSDRELELMALCRERDVFTVGQAYDAGFAGDLAAAGADLIVARCGLTQGGMVGPSPDAESSLSIEAATDHVQAVVESARAANPGVFVIAHGGPFARPADTEHLYAHSDVQGILGESAIERIPVEEYVAAEIASFKSPVLRRTAQPA</sequence>
<dbReference type="InterPro" id="IPR051353">
    <property type="entry name" value="Tobamovirus_resist_UPF0261"/>
</dbReference>
<feature type="domain" description="TIM-barrel" evidence="1">
    <location>
        <begin position="15"/>
        <end position="281"/>
    </location>
</feature>
<dbReference type="EMBL" id="JACHML010000001">
    <property type="protein sequence ID" value="MBB6390644.1"/>
    <property type="molecule type" value="Genomic_DNA"/>
</dbReference>
<organism evidence="2 3">
    <name type="scientific">Microbacterium thalassium</name>
    <dbReference type="NCBI Taxonomy" id="362649"/>
    <lineage>
        <taxon>Bacteria</taxon>
        <taxon>Bacillati</taxon>
        <taxon>Actinomycetota</taxon>
        <taxon>Actinomycetes</taxon>
        <taxon>Micrococcales</taxon>
        <taxon>Microbacteriaceae</taxon>
        <taxon>Microbacterium</taxon>
    </lineage>
</organism>
<gene>
    <name evidence="2" type="ORF">HD594_000957</name>
</gene>